<dbReference type="OrthoDB" id="5321960at2759"/>
<feature type="compositionally biased region" description="Basic and acidic residues" evidence="8">
    <location>
        <begin position="862"/>
        <end position="880"/>
    </location>
</feature>
<feature type="transmembrane region" description="Helical" evidence="9">
    <location>
        <begin position="457"/>
        <end position="481"/>
    </location>
</feature>
<feature type="transmembrane region" description="Helical" evidence="9">
    <location>
        <begin position="27"/>
        <end position="56"/>
    </location>
</feature>
<evidence type="ECO:0000256" key="3">
    <source>
        <dbReference type="ARBA" id="ARBA00022676"/>
    </source>
</evidence>
<evidence type="ECO:0000313" key="11">
    <source>
        <dbReference type="Proteomes" id="UP001056384"/>
    </source>
</evidence>
<keyword evidence="3" id="KW-0328">Glycosyltransferase</keyword>
<keyword evidence="5 9" id="KW-0812">Transmembrane</keyword>
<feature type="compositionally biased region" description="Basic and acidic residues" evidence="8">
    <location>
        <begin position="835"/>
        <end position="851"/>
    </location>
</feature>
<protein>
    <recommendedName>
        <fullName evidence="2">chitin synthase</fullName>
        <ecNumber evidence="2">2.4.1.16</ecNumber>
    </recommendedName>
</protein>
<keyword evidence="7 9" id="KW-0472">Membrane</keyword>
<evidence type="ECO:0000256" key="1">
    <source>
        <dbReference type="ARBA" id="ARBA00004141"/>
    </source>
</evidence>
<feature type="region of interest" description="Disordered" evidence="8">
    <location>
        <begin position="584"/>
        <end position="603"/>
    </location>
</feature>
<dbReference type="InterPro" id="IPR029044">
    <property type="entry name" value="Nucleotide-diphossugar_trans"/>
</dbReference>
<keyword evidence="4 10" id="KW-0808">Transferase</keyword>
<feature type="transmembrane region" description="Helical" evidence="9">
    <location>
        <begin position="487"/>
        <end position="511"/>
    </location>
</feature>
<evidence type="ECO:0000256" key="6">
    <source>
        <dbReference type="ARBA" id="ARBA00022989"/>
    </source>
</evidence>
<feature type="region of interest" description="Disordered" evidence="8">
    <location>
        <begin position="622"/>
        <end position="666"/>
    </location>
</feature>
<dbReference type="InterPro" id="IPR004835">
    <property type="entry name" value="Chitin_synth"/>
</dbReference>
<evidence type="ECO:0000256" key="8">
    <source>
        <dbReference type="SAM" id="MobiDB-lite"/>
    </source>
</evidence>
<feature type="transmembrane region" description="Helical" evidence="9">
    <location>
        <begin position="68"/>
        <end position="93"/>
    </location>
</feature>
<feature type="transmembrane region" description="Helical" evidence="9">
    <location>
        <begin position="113"/>
        <end position="138"/>
    </location>
</feature>
<dbReference type="GO" id="GO:0071944">
    <property type="term" value="C:cell periphery"/>
    <property type="evidence" value="ECO:0007669"/>
    <property type="project" value="TreeGrafter"/>
</dbReference>
<sequence length="880" mass="99608">MASRMISMRDTDSGIPSITEPWPAKDIVYVSIVGPVFAAALIEWILWLIAFLYCLIKCFIKADGTTKWSIRILSVLLMVFFTCMRLVFLPIMVVTLPLPAQVVQYFPTDMVSVLQWFAFWSFAGLLTVPWLFCVYQLVTHNIGRQKRIKTVLDEHSAPKVVIVMPCYNEKPEVLLRTVDSIVDCEYPPSCMHIFLSFDGDKENELFLKTIDCLGVPITLEHYPKSIDVKYRICRITVSRFPHGGKRSCQKRTYRLIDKIYENYLRRNDNLFMLFIDSDCILDKYCIQNFMYEMELKPGSKHNKLAMTGVITSTTQKNSLITVVQDMEYIHGQLFERSVESGCGAVTCLPGALTILRFSAFRQMAKYYFAEKAEQCDDMFDYGKMHLGEDRWLTHLFMIGATERYQIQMNTSAFCKTEAVESYRSLLKQRRRWFLGFITNEACMLTDIRLWKRYPLLLLIRLAQNTIRTTALLFFIMVISLISTSQKIANLPVGFIAVSLGLNWILMLYFGAKLGRYKIMLYPLMFVVNPFFNWLYMVYGICTAYERTWGGPRADAVAANEQITPEQAVAKAIASGDELNIKPETFRSNAESRPPLLPSNSLDGRFAPAEEISGGFYRQVNQSSNACRTTTPREQEGMVSSLGGRDRSQDSYSSEWSSRDSRNSLAMPRRVESIVGPEITAAYHQRQMQQRPAGGAFFESGLYDTEAELCVELEKRSVSLEQPRQAAARSVSVESSRTEDSVEMHFTPVERLALPTYGLPSTPISPVARKPTTSKDASPTRSPSPNGGMALPVPTHQPAGRSASAVRIGKSPLTRKSFTRLATDDAPATAGSATEVEVRVPRRASIDEESTRGRRRRTSVGVDGRRRLSKQPRDSRSNSRA</sequence>
<organism evidence="10 11">
    <name type="scientific">Septoria linicola</name>
    <dbReference type="NCBI Taxonomy" id="215465"/>
    <lineage>
        <taxon>Eukaryota</taxon>
        <taxon>Fungi</taxon>
        <taxon>Dikarya</taxon>
        <taxon>Ascomycota</taxon>
        <taxon>Pezizomycotina</taxon>
        <taxon>Dothideomycetes</taxon>
        <taxon>Dothideomycetidae</taxon>
        <taxon>Mycosphaerellales</taxon>
        <taxon>Mycosphaerellaceae</taxon>
        <taxon>Septoria</taxon>
    </lineage>
</organism>
<evidence type="ECO:0000256" key="9">
    <source>
        <dbReference type="SAM" id="Phobius"/>
    </source>
</evidence>
<dbReference type="SUPFAM" id="SSF53448">
    <property type="entry name" value="Nucleotide-diphospho-sugar transferases"/>
    <property type="match status" value="1"/>
</dbReference>
<name>A0A9Q9APQ0_9PEZI</name>
<dbReference type="Proteomes" id="UP001056384">
    <property type="component" value="Chromosome 2"/>
</dbReference>
<proteinExistence type="predicted"/>
<dbReference type="GO" id="GO:0016020">
    <property type="term" value="C:membrane"/>
    <property type="evidence" value="ECO:0007669"/>
    <property type="project" value="UniProtKB-SubCell"/>
</dbReference>
<dbReference type="Gene3D" id="3.90.550.10">
    <property type="entry name" value="Spore Coat Polysaccharide Biosynthesis Protein SpsA, Chain A"/>
    <property type="match status" value="1"/>
</dbReference>
<evidence type="ECO:0000256" key="2">
    <source>
        <dbReference type="ARBA" id="ARBA00012543"/>
    </source>
</evidence>
<comment type="subcellular location">
    <subcellularLocation>
        <location evidence="1">Membrane</location>
        <topology evidence="1">Multi-pass membrane protein</topology>
    </subcellularLocation>
</comment>
<feature type="region of interest" description="Disordered" evidence="8">
    <location>
        <begin position="755"/>
        <end position="880"/>
    </location>
</feature>
<dbReference type="GO" id="GO:0030428">
    <property type="term" value="C:cell septum"/>
    <property type="evidence" value="ECO:0007669"/>
    <property type="project" value="TreeGrafter"/>
</dbReference>
<feature type="transmembrane region" description="Helical" evidence="9">
    <location>
        <begin position="518"/>
        <end position="538"/>
    </location>
</feature>
<reference evidence="10" key="1">
    <citation type="submission" date="2022-06" db="EMBL/GenBank/DDBJ databases">
        <title>Complete genome sequences of two strains of the flax pathogen Septoria linicola.</title>
        <authorList>
            <person name="Lapalu N."/>
            <person name="Simon A."/>
            <person name="Demenou B."/>
            <person name="Paumier D."/>
            <person name="Guillot M.-P."/>
            <person name="Gout L."/>
            <person name="Valade R."/>
        </authorList>
    </citation>
    <scope>NUCLEOTIDE SEQUENCE</scope>
    <source>
        <strain evidence="10">SE15195</strain>
    </source>
</reference>
<gene>
    <name evidence="10" type="ORF">Slin15195_G036240</name>
</gene>
<dbReference type="PANTHER" id="PTHR22914:SF46">
    <property type="entry name" value="CHITIN SYNTHASE"/>
    <property type="match status" value="1"/>
</dbReference>
<dbReference type="Pfam" id="PF03142">
    <property type="entry name" value="Chitin_synth_2"/>
    <property type="match status" value="1"/>
</dbReference>
<evidence type="ECO:0000313" key="10">
    <source>
        <dbReference type="EMBL" id="USW50305.1"/>
    </source>
</evidence>
<keyword evidence="6 9" id="KW-1133">Transmembrane helix</keyword>
<feature type="compositionally biased region" description="Polar residues" evidence="8">
    <location>
        <begin position="773"/>
        <end position="784"/>
    </location>
</feature>
<keyword evidence="11" id="KW-1185">Reference proteome</keyword>
<evidence type="ECO:0000256" key="7">
    <source>
        <dbReference type="ARBA" id="ARBA00023136"/>
    </source>
</evidence>
<evidence type="ECO:0000256" key="4">
    <source>
        <dbReference type="ARBA" id="ARBA00022679"/>
    </source>
</evidence>
<dbReference type="FunFam" id="3.90.550.10:FF:000077">
    <property type="entry name" value="Probable chitin synthase D"/>
    <property type="match status" value="1"/>
</dbReference>
<evidence type="ECO:0000256" key="5">
    <source>
        <dbReference type="ARBA" id="ARBA00022692"/>
    </source>
</evidence>
<accession>A0A9Q9APQ0</accession>
<dbReference type="AlphaFoldDB" id="A0A9Q9APQ0"/>
<dbReference type="EC" id="2.4.1.16" evidence="2"/>
<dbReference type="PANTHER" id="PTHR22914">
    <property type="entry name" value="CHITIN SYNTHASE"/>
    <property type="match status" value="1"/>
</dbReference>
<dbReference type="GO" id="GO:0004100">
    <property type="term" value="F:chitin synthase activity"/>
    <property type="evidence" value="ECO:0007669"/>
    <property type="project" value="UniProtKB-EC"/>
</dbReference>
<dbReference type="GO" id="GO:0006031">
    <property type="term" value="P:chitin biosynthetic process"/>
    <property type="evidence" value="ECO:0007669"/>
    <property type="project" value="TreeGrafter"/>
</dbReference>
<dbReference type="EMBL" id="CP099419">
    <property type="protein sequence ID" value="USW50305.1"/>
    <property type="molecule type" value="Genomic_DNA"/>
</dbReference>